<evidence type="ECO:0000256" key="4">
    <source>
        <dbReference type="ARBA" id="ARBA00022692"/>
    </source>
</evidence>
<dbReference type="Proteomes" id="UP000712673">
    <property type="component" value="Unassembled WGS sequence"/>
</dbReference>
<evidence type="ECO:0000313" key="11">
    <source>
        <dbReference type="Proteomes" id="UP000712673"/>
    </source>
</evidence>
<accession>A0A937W438</accession>
<dbReference type="EMBL" id="VGLS01000558">
    <property type="protein sequence ID" value="MBM3225380.1"/>
    <property type="molecule type" value="Genomic_DNA"/>
</dbReference>
<name>A0A937W438_UNCTE</name>
<protein>
    <submittedName>
        <fullName evidence="10">MFS transporter</fullName>
    </submittedName>
</protein>
<evidence type="ECO:0000256" key="6">
    <source>
        <dbReference type="ARBA" id="ARBA00023136"/>
    </source>
</evidence>
<dbReference type="GO" id="GO:0005886">
    <property type="term" value="C:plasma membrane"/>
    <property type="evidence" value="ECO:0007669"/>
    <property type="project" value="UniProtKB-SubCell"/>
</dbReference>
<dbReference type="InterPro" id="IPR010290">
    <property type="entry name" value="TM_effector"/>
</dbReference>
<feature type="region of interest" description="Disordered" evidence="7">
    <location>
        <begin position="1"/>
        <end position="21"/>
    </location>
</feature>
<evidence type="ECO:0000259" key="9">
    <source>
        <dbReference type="PROSITE" id="PS50850"/>
    </source>
</evidence>
<keyword evidence="5 8" id="KW-1133">Transmembrane helix</keyword>
<dbReference type="PANTHER" id="PTHR23513">
    <property type="entry name" value="INTEGRAL MEMBRANE EFFLUX PROTEIN-RELATED"/>
    <property type="match status" value="1"/>
</dbReference>
<evidence type="ECO:0000256" key="8">
    <source>
        <dbReference type="SAM" id="Phobius"/>
    </source>
</evidence>
<dbReference type="GO" id="GO:0022857">
    <property type="term" value="F:transmembrane transporter activity"/>
    <property type="evidence" value="ECO:0007669"/>
    <property type="project" value="InterPro"/>
</dbReference>
<dbReference type="InterPro" id="IPR036259">
    <property type="entry name" value="MFS_trans_sf"/>
</dbReference>
<keyword evidence="3" id="KW-1003">Cell membrane</keyword>
<feature type="transmembrane region" description="Helical" evidence="8">
    <location>
        <begin position="375"/>
        <end position="398"/>
    </location>
</feature>
<feature type="transmembrane region" description="Helical" evidence="8">
    <location>
        <begin position="221"/>
        <end position="250"/>
    </location>
</feature>
<feature type="transmembrane region" description="Helical" evidence="8">
    <location>
        <begin position="288"/>
        <end position="311"/>
    </location>
</feature>
<feature type="transmembrane region" description="Helical" evidence="8">
    <location>
        <begin position="410"/>
        <end position="433"/>
    </location>
</feature>
<comment type="subcellular location">
    <subcellularLocation>
        <location evidence="1">Cell membrane</location>
        <topology evidence="1">Multi-pass membrane protein</topology>
    </subcellularLocation>
</comment>
<evidence type="ECO:0000256" key="5">
    <source>
        <dbReference type="ARBA" id="ARBA00022989"/>
    </source>
</evidence>
<dbReference type="Pfam" id="PF05977">
    <property type="entry name" value="MFS_3"/>
    <property type="match status" value="1"/>
</dbReference>
<dbReference type="PROSITE" id="PS50850">
    <property type="entry name" value="MFS"/>
    <property type="match status" value="1"/>
</dbReference>
<evidence type="ECO:0000256" key="2">
    <source>
        <dbReference type="ARBA" id="ARBA00022448"/>
    </source>
</evidence>
<feature type="transmembrane region" description="Helical" evidence="8">
    <location>
        <begin position="351"/>
        <end position="369"/>
    </location>
</feature>
<feature type="transmembrane region" description="Helical" evidence="8">
    <location>
        <begin position="323"/>
        <end position="344"/>
    </location>
</feature>
<organism evidence="10 11">
    <name type="scientific">Tectimicrobiota bacterium</name>
    <dbReference type="NCBI Taxonomy" id="2528274"/>
    <lineage>
        <taxon>Bacteria</taxon>
        <taxon>Pseudomonadati</taxon>
        <taxon>Nitrospinota/Tectimicrobiota group</taxon>
        <taxon>Candidatus Tectimicrobiota</taxon>
    </lineage>
</organism>
<feature type="transmembrane region" description="Helical" evidence="8">
    <location>
        <begin position="439"/>
        <end position="458"/>
    </location>
</feature>
<dbReference type="InterPro" id="IPR020846">
    <property type="entry name" value="MFS_dom"/>
</dbReference>
<reference evidence="10" key="1">
    <citation type="submission" date="2019-03" db="EMBL/GenBank/DDBJ databases">
        <title>Lake Tanganyika Metagenome-Assembled Genomes (MAGs).</title>
        <authorList>
            <person name="Tran P."/>
        </authorList>
    </citation>
    <scope>NUCLEOTIDE SEQUENCE</scope>
    <source>
        <strain evidence="10">K_DeepCast_65m_m2_066</strain>
    </source>
</reference>
<proteinExistence type="predicted"/>
<keyword evidence="6 8" id="KW-0472">Membrane</keyword>
<keyword evidence="4 8" id="KW-0812">Transmembrane</keyword>
<evidence type="ECO:0000256" key="7">
    <source>
        <dbReference type="SAM" id="MobiDB-lite"/>
    </source>
</evidence>
<gene>
    <name evidence="10" type="ORF">FJZ47_16470</name>
</gene>
<dbReference type="Gene3D" id="1.20.1250.20">
    <property type="entry name" value="MFS general substrate transporter like domains"/>
    <property type="match status" value="2"/>
</dbReference>
<feature type="transmembrane region" description="Helical" evidence="8">
    <location>
        <begin position="142"/>
        <end position="162"/>
    </location>
</feature>
<dbReference type="CDD" id="cd06173">
    <property type="entry name" value="MFS_MefA_like"/>
    <property type="match status" value="1"/>
</dbReference>
<evidence type="ECO:0000256" key="1">
    <source>
        <dbReference type="ARBA" id="ARBA00004651"/>
    </source>
</evidence>
<feature type="domain" description="Major facilitator superfamily (MFS) profile" evidence="9">
    <location>
        <begin position="285"/>
        <end position="466"/>
    </location>
</feature>
<comment type="caution">
    <text evidence="10">The sequence shown here is derived from an EMBL/GenBank/DDBJ whole genome shotgun (WGS) entry which is preliminary data.</text>
</comment>
<keyword evidence="2" id="KW-0813">Transport</keyword>
<evidence type="ECO:0000313" key="10">
    <source>
        <dbReference type="EMBL" id="MBM3225380.1"/>
    </source>
</evidence>
<dbReference type="PANTHER" id="PTHR23513:SF6">
    <property type="entry name" value="MAJOR FACILITATOR SUPERFAMILY ASSOCIATED DOMAIN-CONTAINING PROTEIN"/>
    <property type="match status" value="1"/>
</dbReference>
<dbReference type="AlphaFoldDB" id="A0A937W438"/>
<dbReference type="SUPFAM" id="SSF103473">
    <property type="entry name" value="MFS general substrate transporter"/>
    <property type="match status" value="1"/>
</dbReference>
<evidence type="ECO:0000256" key="3">
    <source>
        <dbReference type="ARBA" id="ARBA00022475"/>
    </source>
</evidence>
<sequence>MTQQNCLTDQHGGQGDVGAALPRAASLPPLGQAGSKNTNGQRHTHVCSALSWSSPVKLTHRVRQLRTFEALQHREFRLLWSAQAATSLVTWMDQVARGWLIYELTNSPVQLGLVRGIQAIPILLFAPVAGSLADRYARQTQIVVAHILDGLLHTLVAVFILTGQVQPWHLYTTAFGSAVVQTLLQPARAAMLADTVPSTLLTNAIGLNSIGFNLARSTGPALAGILIATYGTAGSYVVQALCTLLALLWTMRMRPSSALRTSTGHQTPLLQSVLAGWTYSWQNEAVRIGLLIAMVAALCIAPFNTLLPVFARDLLSIGASGQGVLLTAMGVGALCSAFLIASLGHQLPRGILMLGGVLLYGLSVVAFALSSSFPLSLGLMTLVGLAHVSSHALVQTVIQTYTQAAFRGRTMAIFHMNQVVFTLGSLLVGALAALVGARWAVTMMGAIGAMLMIGLAIVQPRARSLR</sequence>